<sequence length="96" mass="9983">MIRTLLGITRACLGVLPSAAPGEDRPLKALQGSGSSSFDKLNILSLLAQAGYAFQKGNAKRGALLLGAATIAPKSKEASYLVQGVVTLDSIRKRLS</sequence>
<dbReference type="RefSeq" id="WP_007982856.1">
    <property type="nucleotide sequence ID" value="NZ_AEMG01000028.1"/>
</dbReference>
<dbReference type="EMBL" id="FRAN01000001">
    <property type="protein sequence ID" value="SHK02565.1"/>
    <property type="molecule type" value="Genomic_DNA"/>
</dbReference>
<dbReference type="EMBL" id="AEMG01000028">
    <property type="protein sequence ID" value="EFW90371.1"/>
    <property type="molecule type" value="Genomic_DNA"/>
</dbReference>
<evidence type="ECO:0000313" key="3">
    <source>
        <dbReference type="Proteomes" id="UP000003751"/>
    </source>
</evidence>
<reference evidence="4" key="3">
    <citation type="submission" date="2016-11" db="EMBL/GenBank/DDBJ databases">
        <authorList>
            <person name="Varghese N."/>
            <person name="Submissions S."/>
        </authorList>
    </citation>
    <scope>NUCLEOTIDE SEQUENCE [LARGE SCALE GENOMIC DNA]</scope>
    <source>
        <strain evidence="4">DX253</strain>
    </source>
</reference>
<gene>
    <name evidence="2" type="ORF">SAMN05444342_0319</name>
    <name evidence="1" type="ORF">ZOD2009_19978</name>
</gene>
<protein>
    <submittedName>
        <fullName evidence="1">Uncharacterized protein</fullName>
    </submittedName>
</protein>
<reference evidence="2" key="2">
    <citation type="submission" date="2016-11" db="EMBL/GenBank/DDBJ databases">
        <authorList>
            <person name="Jaros S."/>
            <person name="Januszkiewicz K."/>
            <person name="Wedrychowicz H."/>
        </authorList>
    </citation>
    <scope>NUCLEOTIDE SEQUENCE [LARGE SCALE GENOMIC DNA]</scope>
    <source>
        <strain evidence="2">DX253</strain>
    </source>
</reference>
<dbReference type="Proteomes" id="UP000184203">
    <property type="component" value="Unassembled WGS sequence"/>
</dbReference>
<reference evidence="1 3" key="1">
    <citation type="journal article" date="2014" name="ISME J.">
        <title>Trehalose/2-sulfotrehalose biosynthesis and glycine-betaine uptake are widely spread mechanisms for osmoadaptation in the Halobacteriales.</title>
        <authorList>
            <person name="Youssef N.H."/>
            <person name="Savage-Ashlock K.N."/>
            <person name="McCully A.L."/>
            <person name="Luedtke B."/>
            <person name="Shaw E.I."/>
            <person name="Hoff W.D."/>
            <person name="Elshahed M.S."/>
        </authorList>
    </citation>
    <scope>NUCLEOTIDE SEQUENCE [LARGE SCALE GENOMIC DNA]</scope>
    <source>
        <strain evidence="1 3">DX253</strain>
    </source>
</reference>
<evidence type="ECO:0000313" key="1">
    <source>
        <dbReference type="EMBL" id="EFW90371.1"/>
    </source>
</evidence>
<proteinExistence type="predicted"/>
<evidence type="ECO:0000313" key="2">
    <source>
        <dbReference type="EMBL" id="SHK02565.1"/>
    </source>
</evidence>
<accession>E7QYV5</accession>
<dbReference type="PATRIC" id="fig|797209.4.peg.3912"/>
<dbReference type="OrthoDB" id="247060at2157"/>
<name>E7QYV5_HALPU</name>
<organism evidence="1 3">
    <name type="scientific">Haladaptatus paucihalophilus DX253</name>
    <dbReference type="NCBI Taxonomy" id="797209"/>
    <lineage>
        <taxon>Archaea</taxon>
        <taxon>Methanobacteriati</taxon>
        <taxon>Methanobacteriota</taxon>
        <taxon>Stenosarchaea group</taxon>
        <taxon>Halobacteria</taxon>
        <taxon>Halobacteriales</taxon>
        <taxon>Haladaptataceae</taxon>
        <taxon>Haladaptatus</taxon>
    </lineage>
</organism>
<dbReference type="Proteomes" id="UP000003751">
    <property type="component" value="Unassembled WGS sequence"/>
</dbReference>
<dbReference type="AlphaFoldDB" id="E7QYV5"/>
<keyword evidence="4" id="KW-1185">Reference proteome</keyword>
<dbReference type="STRING" id="797209.GCA_000376445_00620"/>
<evidence type="ECO:0000313" key="4">
    <source>
        <dbReference type="Proteomes" id="UP000184203"/>
    </source>
</evidence>